<gene>
    <name evidence="14" type="ORF">GWI33_009512</name>
    <name evidence="13" type="ORF">GWI33_010717</name>
</gene>
<keyword evidence="8" id="KW-0492">Microsome</keyword>
<protein>
    <recommendedName>
        <fullName evidence="16">Cytochrome P450</fullName>
    </recommendedName>
</protein>
<dbReference type="EMBL" id="JAACXV010007839">
    <property type="protein sequence ID" value="KAF7276271.1"/>
    <property type="molecule type" value="Genomic_DNA"/>
</dbReference>
<keyword evidence="7" id="KW-0256">Endoplasmic reticulum</keyword>
<dbReference type="Gene3D" id="1.10.630.10">
    <property type="entry name" value="Cytochrome P450"/>
    <property type="match status" value="1"/>
</dbReference>
<evidence type="ECO:0000256" key="1">
    <source>
        <dbReference type="ARBA" id="ARBA00001971"/>
    </source>
</evidence>
<evidence type="ECO:0000256" key="3">
    <source>
        <dbReference type="ARBA" id="ARBA00004406"/>
    </source>
</evidence>
<dbReference type="Pfam" id="PF00067">
    <property type="entry name" value="p450"/>
    <property type="match status" value="1"/>
</dbReference>
<keyword evidence="12" id="KW-0472">Membrane</keyword>
<evidence type="ECO:0000256" key="10">
    <source>
        <dbReference type="ARBA" id="ARBA00023004"/>
    </source>
</evidence>
<reference evidence="14" key="1">
    <citation type="submission" date="2020-08" db="EMBL/GenBank/DDBJ databases">
        <title>Genome sequencing and assembly of the red palm weevil Rhynchophorus ferrugineus.</title>
        <authorList>
            <person name="Dias G.B."/>
            <person name="Bergman C.M."/>
            <person name="Manee M."/>
        </authorList>
    </citation>
    <scope>NUCLEOTIDE SEQUENCE</scope>
    <source>
        <strain evidence="14">AA-2017</strain>
        <tissue evidence="14">Whole larva</tissue>
    </source>
</reference>
<dbReference type="PANTHER" id="PTHR24292:SF100">
    <property type="entry name" value="CYTOCHROME P450 6A16, ISOFORM B-RELATED"/>
    <property type="match status" value="1"/>
</dbReference>
<keyword evidence="6" id="KW-0479">Metal-binding</keyword>
<comment type="cofactor">
    <cofactor evidence="1">
        <name>heme</name>
        <dbReference type="ChEBI" id="CHEBI:30413"/>
    </cofactor>
</comment>
<dbReference type="InterPro" id="IPR036396">
    <property type="entry name" value="Cyt_P450_sf"/>
</dbReference>
<keyword evidence="9" id="KW-0560">Oxidoreductase</keyword>
<name>A0A834MEP0_RHYFE</name>
<dbReference type="InterPro" id="IPR002402">
    <property type="entry name" value="Cyt_P450_E_grp-II"/>
</dbReference>
<dbReference type="Proteomes" id="UP000625711">
    <property type="component" value="Unassembled WGS sequence"/>
</dbReference>
<dbReference type="OrthoDB" id="2789670at2759"/>
<comment type="subcellular location">
    <subcellularLocation>
        <location evidence="3">Endoplasmic reticulum membrane</location>
        <topology evidence="3">Peripheral membrane protein</topology>
    </subcellularLocation>
    <subcellularLocation>
        <location evidence="2">Microsome membrane</location>
        <topology evidence="2">Peripheral membrane protein</topology>
    </subcellularLocation>
</comment>
<dbReference type="GO" id="GO:0004497">
    <property type="term" value="F:monooxygenase activity"/>
    <property type="evidence" value="ECO:0007669"/>
    <property type="project" value="UniProtKB-KW"/>
</dbReference>
<dbReference type="GO" id="GO:0005789">
    <property type="term" value="C:endoplasmic reticulum membrane"/>
    <property type="evidence" value="ECO:0007669"/>
    <property type="project" value="UniProtKB-SubCell"/>
</dbReference>
<keyword evidence="10" id="KW-0408">Iron</keyword>
<evidence type="ECO:0000256" key="8">
    <source>
        <dbReference type="ARBA" id="ARBA00022848"/>
    </source>
</evidence>
<evidence type="ECO:0000313" key="15">
    <source>
        <dbReference type="Proteomes" id="UP000625711"/>
    </source>
</evidence>
<dbReference type="InterPro" id="IPR050476">
    <property type="entry name" value="Insect_CytP450_Detox"/>
</dbReference>
<evidence type="ECO:0008006" key="16">
    <source>
        <dbReference type="Google" id="ProtNLM"/>
    </source>
</evidence>
<dbReference type="PANTHER" id="PTHR24292">
    <property type="entry name" value="CYTOCHROME P450"/>
    <property type="match status" value="1"/>
</dbReference>
<sequence length="115" mass="13821">LLFSGVYNEKRPEWVPVDPELIKTITTKDYEYFDLHFRNIRKTLFFNNLFHMRGDEWRNMRRKLTPVFTTGKMKMMFDTLADKADGLSVLMHDLEKRQKPVELKGISMRYTTDII</sequence>
<organism evidence="14 15">
    <name type="scientific">Rhynchophorus ferrugineus</name>
    <name type="common">Red palm weevil</name>
    <name type="synonym">Curculio ferrugineus</name>
    <dbReference type="NCBI Taxonomy" id="354439"/>
    <lineage>
        <taxon>Eukaryota</taxon>
        <taxon>Metazoa</taxon>
        <taxon>Ecdysozoa</taxon>
        <taxon>Arthropoda</taxon>
        <taxon>Hexapoda</taxon>
        <taxon>Insecta</taxon>
        <taxon>Pterygota</taxon>
        <taxon>Neoptera</taxon>
        <taxon>Endopterygota</taxon>
        <taxon>Coleoptera</taxon>
        <taxon>Polyphaga</taxon>
        <taxon>Cucujiformia</taxon>
        <taxon>Curculionidae</taxon>
        <taxon>Dryophthorinae</taxon>
        <taxon>Rhynchophorus</taxon>
    </lineage>
</organism>
<accession>A0A834MEP0</accession>
<evidence type="ECO:0000313" key="14">
    <source>
        <dbReference type="EMBL" id="KAF7277035.1"/>
    </source>
</evidence>
<evidence type="ECO:0000256" key="2">
    <source>
        <dbReference type="ARBA" id="ARBA00004174"/>
    </source>
</evidence>
<feature type="non-terminal residue" evidence="14">
    <location>
        <position position="1"/>
    </location>
</feature>
<keyword evidence="5" id="KW-0349">Heme</keyword>
<dbReference type="SUPFAM" id="SSF48264">
    <property type="entry name" value="Cytochrome P450"/>
    <property type="match status" value="1"/>
</dbReference>
<evidence type="ECO:0000256" key="12">
    <source>
        <dbReference type="ARBA" id="ARBA00023136"/>
    </source>
</evidence>
<proteinExistence type="inferred from homology"/>
<dbReference type="InterPro" id="IPR001128">
    <property type="entry name" value="Cyt_P450"/>
</dbReference>
<dbReference type="PRINTS" id="PR00464">
    <property type="entry name" value="EP450II"/>
</dbReference>
<dbReference type="EMBL" id="JAACXV010004508">
    <property type="protein sequence ID" value="KAF7277035.1"/>
    <property type="molecule type" value="Genomic_DNA"/>
</dbReference>
<dbReference type="GO" id="GO:0020037">
    <property type="term" value="F:heme binding"/>
    <property type="evidence" value="ECO:0007669"/>
    <property type="project" value="InterPro"/>
</dbReference>
<evidence type="ECO:0000256" key="11">
    <source>
        <dbReference type="ARBA" id="ARBA00023033"/>
    </source>
</evidence>
<keyword evidence="11" id="KW-0503">Monooxygenase</keyword>
<dbReference type="GO" id="GO:0005506">
    <property type="term" value="F:iron ion binding"/>
    <property type="evidence" value="ECO:0007669"/>
    <property type="project" value="InterPro"/>
</dbReference>
<feature type="non-terminal residue" evidence="14">
    <location>
        <position position="115"/>
    </location>
</feature>
<dbReference type="GO" id="GO:0016705">
    <property type="term" value="F:oxidoreductase activity, acting on paired donors, with incorporation or reduction of molecular oxygen"/>
    <property type="evidence" value="ECO:0007669"/>
    <property type="project" value="InterPro"/>
</dbReference>
<evidence type="ECO:0000313" key="13">
    <source>
        <dbReference type="EMBL" id="KAF7276271.1"/>
    </source>
</evidence>
<evidence type="ECO:0000256" key="7">
    <source>
        <dbReference type="ARBA" id="ARBA00022824"/>
    </source>
</evidence>
<evidence type="ECO:0000256" key="9">
    <source>
        <dbReference type="ARBA" id="ARBA00023002"/>
    </source>
</evidence>
<evidence type="ECO:0000256" key="6">
    <source>
        <dbReference type="ARBA" id="ARBA00022723"/>
    </source>
</evidence>
<dbReference type="AlphaFoldDB" id="A0A834MEP0"/>
<comment type="caution">
    <text evidence="14">The sequence shown here is derived from an EMBL/GenBank/DDBJ whole genome shotgun (WGS) entry which is preliminary data.</text>
</comment>
<evidence type="ECO:0000256" key="5">
    <source>
        <dbReference type="ARBA" id="ARBA00022617"/>
    </source>
</evidence>
<evidence type="ECO:0000256" key="4">
    <source>
        <dbReference type="ARBA" id="ARBA00010617"/>
    </source>
</evidence>
<comment type="similarity">
    <text evidence="4">Belongs to the cytochrome P450 family.</text>
</comment>
<keyword evidence="15" id="KW-1185">Reference proteome</keyword>